<dbReference type="SUPFAM" id="SSF52833">
    <property type="entry name" value="Thioredoxin-like"/>
    <property type="match status" value="1"/>
</dbReference>
<organism evidence="2">
    <name type="scientific">candidate division WOR-3 bacterium</name>
    <dbReference type="NCBI Taxonomy" id="2052148"/>
    <lineage>
        <taxon>Bacteria</taxon>
        <taxon>Bacteria division WOR-3</taxon>
    </lineage>
</organism>
<dbReference type="Pfam" id="PF13192">
    <property type="entry name" value="Thioredoxin_3"/>
    <property type="match status" value="1"/>
</dbReference>
<dbReference type="PANTHER" id="PTHR36450">
    <property type="entry name" value="THIOREDOXIN"/>
    <property type="match status" value="1"/>
</dbReference>
<reference evidence="2" key="1">
    <citation type="journal article" date="2020" name="mSystems">
        <title>Genome- and Community-Level Interaction Insights into Carbon Utilization and Element Cycling Functions of Hydrothermarchaeota in Hydrothermal Sediment.</title>
        <authorList>
            <person name="Zhou Z."/>
            <person name="Liu Y."/>
            <person name="Xu W."/>
            <person name="Pan J."/>
            <person name="Luo Z.H."/>
            <person name="Li M."/>
        </authorList>
    </citation>
    <scope>NUCLEOTIDE SEQUENCE [LARGE SCALE GENOMIC DNA]</scope>
    <source>
        <strain evidence="2">SpSt-780</strain>
    </source>
</reference>
<dbReference type="AlphaFoldDB" id="A0A7C4YF99"/>
<name>A0A7C4YF99_UNCW3</name>
<gene>
    <name evidence="2" type="ORF">ENV67_02040</name>
</gene>
<dbReference type="InterPro" id="IPR005243">
    <property type="entry name" value="THIRX-like_proc"/>
</dbReference>
<dbReference type="InterPro" id="IPR036249">
    <property type="entry name" value="Thioredoxin-like_sf"/>
</dbReference>
<evidence type="ECO:0000313" key="2">
    <source>
        <dbReference type="EMBL" id="HGW91306.1"/>
    </source>
</evidence>
<dbReference type="Gene3D" id="3.40.30.10">
    <property type="entry name" value="Glutaredoxin"/>
    <property type="match status" value="1"/>
</dbReference>
<accession>A0A7C4YF99</accession>
<dbReference type="InterPro" id="IPR012336">
    <property type="entry name" value="Thioredoxin-like_fold"/>
</dbReference>
<proteinExistence type="predicted"/>
<dbReference type="EMBL" id="DTHG01000024">
    <property type="protein sequence ID" value="HGW91306.1"/>
    <property type="molecule type" value="Genomic_DNA"/>
</dbReference>
<evidence type="ECO:0000259" key="1">
    <source>
        <dbReference type="Pfam" id="PF13192"/>
    </source>
</evidence>
<dbReference type="NCBIfam" id="TIGR00412">
    <property type="entry name" value="redox_disulf_2"/>
    <property type="match status" value="1"/>
</dbReference>
<dbReference type="PANTHER" id="PTHR36450:SF1">
    <property type="entry name" value="THIOREDOXIN"/>
    <property type="match status" value="1"/>
</dbReference>
<protein>
    <submittedName>
        <fullName evidence="2">Thioredoxin family protein</fullName>
    </submittedName>
</protein>
<feature type="domain" description="Thioredoxin-like fold" evidence="1">
    <location>
        <begin position="38"/>
        <end position="111"/>
    </location>
</feature>
<sequence length="121" mass="14007">MKNYVPSSVENDYKIAIYREFKKYLGENIEEEKTEGLSIKILGQSCPNCDRLYMETMGVLQELNISADIEHIQDLKEISKYGMIATPGLVINGKVYSMGRIPSKEKIKEWILNNWKEQKSQ</sequence>
<comment type="caution">
    <text evidence="2">The sequence shown here is derived from an EMBL/GenBank/DDBJ whole genome shotgun (WGS) entry which is preliminary data.</text>
</comment>